<evidence type="ECO:0000256" key="3">
    <source>
        <dbReference type="ARBA" id="ARBA00022448"/>
    </source>
</evidence>
<comment type="subcellular location">
    <subcellularLocation>
        <location evidence="1 9">Cell membrane</location>
        <topology evidence="1 9">Multi-pass membrane protein</topology>
    </subcellularLocation>
</comment>
<protein>
    <submittedName>
        <fullName evidence="10">Sodium:alanine symporter family protein</fullName>
    </submittedName>
</protein>
<proteinExistence type="inferred from homology"/>
<evidence type="ECO:0000313" key="10">
    <source>
        <dbReference type="EMBL" id="RHG60623.1"/>
    </source>
</evidence>
<name>A0A3R6HUF0_9FIRM</name>
<dbReference type="PRINTS" id="PR00175">
    <property type="entry name" value="NAALASMPORT"/>
</dbReference>
<dbReference type="Proteomes" id="UP000286595">
    <property type="component" value="Unassembled WGS sequence"/>
</dbReference>
<evidence type="ECO:0000256" key="2">
    <source>
        <dbReference type="ARBA" id="ARBA00009261"/>
    </source>
</evidence>
<feature type="transmembrane region" description="Helical" evidence="9">
    <location>
        <begin position="99"/>
        <end position="119"/>
    </location>
</feature>
<dbReference type="FunFam" id="1.20.1740.10:FF:000004">
    <property type="entry name" value="Sodium:alanine symporter family protein"/>
    <property type="match status" value="1"/>
</dbReference>
<feature type="transmembrane region" description="Helical" evidence="9">
    <location>
        <begin position="247"/>
        <end position="270"/>
    </location>
</feature>
<feature type="transmembrane region" description="Helical" evidence="9">
    <location>
        <begin position="70"/>
        <end position="93"/>
    </location>
</feature>
<keyword evidence="7 9" id="KW-1133">Transmembrane helix</keyword>
<evidence type="ECO:0000256" key="6">
    <source>
        <dbReference type="ARBA" id="ARBA00022847"/>
    </source>
</evidence>
<keyword evidence="4 9" id="KW-1003">Cell membrane</keyword>
<feature type="transmembrane region" description="Helical" evidence="9">
    <location>
        <begin position="419"/>
        <end position="438"/>
    </location>
</feature>
<keyword evidence="3 9" id="KW-0813">Transport</keyword>
<dbReference type="EMBL" id="QRIM01000007">
    <property type="protein sequence ID" value="RHG60623.1"/>
    <property type="molecule type" value="Genomic_DNA"/>
</dbReference>
<dbReference type="GO" id="GO:0005886">
    <property type="term" value="C:plasma membrane"/>
    <property type="evidence" value="ECO:0007669"/>
    <property type="project" value="UniProtKB-SubCell"/>
</dbReference>
<feature type="transmembrane region" description="Helical" evidence="9">
    <location>
        <begin position="13"/>
        <end position="32"/>
    </location>
</feature>
<comment type="similarity">
    <text evidence="2 9">Belongs to the alanine or glycine:cation symporter (AGCS) (TC 2.A.25) family.</text>
</comment>
<organism evidence="10 11">
    <name type="scientific">Coprococcus comes</name>
    <dbReference type="NCBI Taxonomy" id="410072"/>
    <lineage>
        <taxon>Bacteria</taxon>
        <taxon>Bacillati</taxon>
        <taxon>Bacillota</taxon>
        <taxon>Clostridia</taxon>
        <taxon>Lachnospirales</taxon>
        <taxon>Lachnospiraceae</taxon>
        <taxon>Coprococcus</taxon>
    </lineage>
</organism>
<feature type="transmembrane region" description="Helical" evidence="9">
    <location>
        <begin position="183"/>
        <end position="204"/>
    </location>
</feature>
<comment type="caution">
    <text evidence="10">The sequence shown here is derived from an EMBL/GenBank/DDBJ whole genome shotgun (WGS) entry which is preliminary data.</text>
</comment>
<evidence type="ECO:0000256" key="9">
    <source>
        <dbReference type="RuleBase" id="RU363064"/>
    </source>
</evidence>
<dbReference type="PROSITE" id="PS00873">
    <property type="entry name" value="NA_ALANINE_SYMP"/>
    <property type="match status" value="1"/>
</dbReference>
<reference evidence="10 11" key="1">
    <citation type="submission" date="2018-08" db="EMBL/GenBank/DDBJ databases">
        <title>A genome reference for cultivated species of the human gut microbiota.</title>
        <authorList>
            <person name="Zou Y."/>
            <person name="Xue W."/>
            <person name="Luo G."/>
        </authorList>
    </citation>
    <scope>NUCLEOTIDE SEQUENCE [LARGE SCALE GENOMIC DNA]</scope>
    <source>
        <strain evidence="10 11">AM22-12LB</strain>
    </source>
</reference>
<keyword evidence="8 9" id="KW-0472">Membrane</keyword>
<dbReference type="RefSeq" id="WP_118217890.1">
    <property type="nucleotide sequence ID" value="NZ_JADNLV010000080.1"/>
</dbReference>
<accession>A0A3R6HUF0</accession>
<evidence type="ECO:0000256" key="5">
    <source>
        <dbReference type="ARBA" id="ARBA00022692"/>
    </source>
</evidence>
<keyword evidence="5 9" id="KW-0812">Transmembrane</keyword>
<gene>
    <name evidence="10" type="ORF">DW252_07960</name>
</gene>
<sequence>MSMNDLVLKVNDVLTGSVLIIALVGIGLLFTFKLGFIQIRGFKDGWNRTFGGLFSKKGDAGKDGMSSFQALATAIAAQVGTGNIAGAATAIAVGGPGAIFWMWISAFLGMSTIFAEAVMAQKFKQVSDDGTVTGGPVYYIRGAFKGTFGKVLAAIFAVLIIFALGFMGNAVQSNSIAASWNTAFGIPKIAMGIFIAVVSLFVFTGGMKRIAKVTELIVPIMAAFYIVGSLIVIFANVTAIPAAFHDIIVGAFKPAAVAGGAMGATLKLAVQKGVARGLFSNEAGMGSTPHAHAVAKVNHPVEQGFVAMIGVFIDTFVILNLTALVIITTGSRTSGFTGAQLSQYAFSTLYGKFGEIFIAICMLFFAFSTIIGWYFFGEANIRYLFGAKAVKIYSIIVCICVALGSLQEVDLVWNMADCFNSMMVIPNAIALVALSGLVKKTHDDYYNNFLPNQKKGK</sequence>
<feature type="transmembrane region" description="Helical" evidence="9">
    <location>
        <begin position="151"/>
        <end position="171"/>
    </location>
</feature>
<dbReference type="AlphaFoldDB" id="A0A3R6HUF0"/>
<feature type="transmembrane region" description="Helical" evidence="9">
    <location>
        <begin position="216"/>
        <end position="235"/>
    </location>
</feature>
<dbReference type="Pfam" id="PF01235">
    <property type="entry name" value="Na_Ala_symp"/>
    <property type="match status" value="1"/>
</dbReference>
<dbReference type="Gene3D" id="1.20.1740.10">
    <property type="entry name" value="Amino acid/polyamine transporter I"/>
    <property type="match status" value="1"/>
</dbReference>
<evidence type="ECO:0000256" key="1">
    <source>
        <dbReference type="ARBA" id="ARBA00004651"/>
    </source>
</evidence>
<feature type="transmembrane region" description="Helical" evidence="9">
    <location>
        <begin position="389"/>
        <end position="407"/>
    </location>
</feature>
<feature type="transmembrane region" description="Helical" evidence="9">
    <location>
        <begin position="356"/>
        <end position="377"/>
    </location>
</feature>
<keyword evidence="6 9" id="KW-0769">Symport</keyword>
<evidence type="ECO:0000256" key="7">
    <source>
        <dbReference type="ARBA" id="ARBA00022989"/>
    </source>
</evidence>
<dbReference type="InterPro" id="IPR001463">
    <property type="entry name" value="Na/Ala_symport"/>
</dbReference>
<feature type="transmembrane region" description="Helical" evidence="9">
    <location>
        <begin position="305"/>
        <end position="327"/>
    </location>
</feature>
<dbReference type="PANTHER" id="PTHR30330">
    <property type="entry name" value="AGSS FAMILY TRANSPORTER, SODIUM-ALANINE"/>
    <property type="match status" value="1"/>
</dbReference>
<evidence type="ECO:0000313" key="11">
    <source>
        <dbReference type="Proteomes" id="UP000286595"/>
    </source>
</evidence>
<dbReference type="PANTHER" id="PTHR30330:SF14">
    <property type="entry name" value="SODIUM_AMINO ACID (ALANINE) SYMPORTER"/>
    <property type="match status" value="1"/>
</dbReference>
<evidence type="ECO:0000256" key="8">
    <source>
        <dbReference type="ARBA" id="ARBA00023136"/>
    </source>
</evidence>
<dbReference type="GO" id="GO:0005283">
    <property type="term" value="F:amino acid:sodium symporter activity"/>
    <property type="evidence" value="ECO:0007669"/>
    <property type="project" value="InterPro"/>
</dbReference>
<dbReference type="NCBIfam" id="TIGR00835">
    <property type="entry name" value="agcS"/>
    <property type="match status" value="1"/>
</dbReference>
<evidence type="ECO:0000256" key="4">
    <source>
        <dbReference type="ARBA" id="ARBA00022475"/>
    </source>
</evidence>